<proteinExistence type="predicted"/>
<evidence type="ECO:0000313" key="3">
    <source>
        <dbReference type="Proteomes" id="UP000183339"/>
    </source>
</evidence>
<accession>A0A1I0B1K5</accession>
<dbReference type="Proteomes" id="UP000183339">
    <property type="component" value="Unassembled WGS sequence"/>
</dbReference>
<keyword evidence="1" id="KW-0812">Transmembrane</keyword>
<protein>
    <submittedName>
        <fullName evidence="2">Uncharacterized protein</fullName>
    </submittedName>
</protein>
<sequence>MKMRLPNGLPTGRPLPAVGQGQIHEYQYRLLVVVVVFSIISGKSFLAASSDMFRNNIKTKTGSPSQTKRELMYFIQG</sequence>
<evidence type="ECO:0000256" key="1">
    <source>
        <dbReference type="SAM" id="Phobius"/>
    </source>
</evidence>
<evidence type="ECO:0000313" key="2">
    <source>
        <dbReference type="EMBL" id="SES99824.1"/>
    </source>
</evidence>
<organism evidence="2 3">
    <name type="scientific">Nitrosospira multiformis</name>
    <dbReference type="NCBI Taxonomy" id="1231"/>
    <lineage>
        <taxon>Bacteria</taxon>
        <taxon>Pseudomonadati</taxon>
        <taxon>Pseudomonadota</taxon>
        <taxon>Betaproteobacteria</taxon>
        <taxon>Nitrosomonadales</taxon>
        <taxon>Nitrosomonadaceae</taxon>
        <taxon>Nitrosospira</taxon>
    </lineage>
</organism>
<reference evidence="2 3" key="1">
    <citation type="submission" date="2016-10" db="EMBL/GenBank/DDBJ databases">
        <authorList>
            <person name="de Groot N.N."/>
        </authorList>
    </citation>
    <scope>NUCLEOTIDE SEQUENCE [LARGE SCALE GENOMIC DNA]</scope>
    <source>
        <strain evidence="2 3">Nl7</strain>
    </source>
</reference>
<keyword evidence="1" id="KW-1133">Transmembrane helix</keyword>
<keyword evidence="1" id="KW-0472">Membrane</keyword>
<dbReference type="AlphaFoldDB" id="A0A1I0B1K5"/>
<feature type="transmembrane region" description="Helical" evidence="1">
    <location>
        <begin position="26"/>
        <end position="48"/>
    </location>
</feature>
<gene>
    <name evidence="2" type="ORF">SAMN05216412_102456</name>
</gene>
<dbReference type="EMBL" id="FOHI01000002">
    <property type="protein sequence ID" value="SES99824.1"/>
    <property type="molecule type" value="Genomic_DNA"/>
</dbReference>
<name>A0A1I0B1K5_9PROT</name>